<dbReference type="GO" id="GO:0016020">
    <property type="term" value="C:membrane"/>
    <property type="evidence" value="ECO:0007669"/>
    <property type="project" value="InterPro"/>
</dbReference>
<protein>
    <submittedName>
        <fullName evidence="1">Sulfotransferase family protein</fullName>
    </submittedName>
</protein>
<dbReference type="InterPro" id="IPR027417">
    <property type="entry name" value="P-loop_NTPase"/>
</dbReference>
<accession>A0A9Q4ALH1</accession>
<dbReference type="Pfam" id="PF03567">
    <property type="entry name" value="Sulfotransfer_2"/>
    <property type="match status" value="1"/>
</dbReference>
<name>A0A9Q4ALH1_9HYPH</name>
<sequence>MLSLVSIHVPKTAGTNFIETLKIVYGDRIYMDYGTERDLTAARTCAPWIAANPASFCEKYDVIHGHYHYPKYADIFGDAPVLATLRHPVSRVISQYRHIALHGDDSVERHRAIMAGEMDVVAFSRFHFIGNAQSVYLDGIGIDGLSHAIIQEHFRTTVERFCAAIDFDPQHPRVQELVTKPINSRENAVWSGSAIPVDPAMLPEIEMNCAADLAVYDRALERFVA</sequence>
<comment type="caution">
    <text evidence="1">The sequence shown here is derived from an EMBL/GenBank/DDBJ whole genome shotgun (WGS) entry which is preliminary data.</text>
</comment>
<organism evidence="1 2">
    <name type="scientific">Devosia ureilytica</name>
    <dbReference type="NCBI Taxonomy" id="2952754"/>
    <lineage>
        <taxon>Bacteria</taxon>
        <taxon>Pseudomonadati</taxon>
        <taxon>Pseudomonadota</taxon>
        <taxon>Alphaproteobacteria</taxon>
        <taxon>Hyphomicrobiales</taxon>
        <taxon>Devosiaceae</taxon>
        <taxon>Devosia</taxon>
    </lineage>
</organism>
<evidence type="ECO:0000313" key="2">
    <source>
        <dbReference type="Proteomes" id="UP001060275"/>
    </source>
</evidence>
<reference evidence="1" key="1">
    <citation type="submission" date="2022-06" db="EMBL/GenBank/DDBJ databases">
        <title>Devosia sp. XJ19-45 genome assembly.</title>
        <authorList>
            <person name="Li B."/>
            <person name="Cai M."/>
            <person name="Nie G."/>
            <person name="Li W."/>
        </authorList>
    </citation>
    <scope>NUCLEOTIDE SEQUENCE</scope>
    <source>
        <strain evidence="1">XJ19-45</strain>
    </source>
</reference>
<evidence type="ECO:0000313" key="1">
    <source>
        <dbReference type="EMBL" id="MCP8886249.1"/>
    </source>
</evidence>
<dbReference type="SUPFAM" id="SSF52540">
    <property type="entry name" value="P-loop containing nucleoside triphosphate hydrolases"/>
    <property type="match status" value="1"/>
</dbReference>
<dbReference type="AlphaFoldDB" id="A0A9Q4ALH1"/>
<dbReference type="Gene3D" id="3.40.50.300">
    <property type="entry name" value="P-loop containing nucleotide triphosphate hydrolases"/>
    <property type="match status" value="1"/>
</dbReference>
<keyword evidence="2" id="KW-1185">Reference proteome</keyword>
<dbReference type="Proteomes" id="UP001060275">
    <property type="component" value="Unassembled WGS sequence"/>
</dbReference>
<proteinExistence type="predicted"/>
<dbReference type="EMBL" id="JAMWDU010000002">
    <property type="protein sequence ID" value="MCP8886249.1"/>
    <property type="molecule type" value="Genomic_DNA"/>
</dbReference>
<dbReference type="InterPro" id="IPR005331">
    <property type="entry name" value="Sulfotransferase"/>
</dbReference>
<dbReference type="GO" id="GO:0008146">
    <property type="term" value="F:sulfotransferase activity"/>
    <property type="evidence" value="ECO:0007669"/>
    <property type="project" value="InterPro"/>
</dbReference>
<gene>
    <name evidence="1" type="ORF">NF348_03955</name>
</gene>
<dbReference type="RefSeq" id="WP_254674051.1">
    <property type="nucleotide sequence ID" value="NZ_JAMWDU010000002.1"/>
</dbReference>